<proteinExistence type="inferred from homology"/>
<dbReference type="NCBIfam" id="TIGR01236">
    <property type="entry name" value="D1pyr5carbox1"/>
    <property type="match status" value="1"/>
</dbReference>
<keyword evidence="6" id="KW-0642">Proline metabolism</keyword>
<dbReference type="RefSeq" id="WP_150027780.1">
    <property type="nucleotide sequence ID" value="NZ_CACRUA010000017.1"/>
</dbReference>
<evidence type="ECO:0000256" key="1">
    <source>
        <dbReference type="ARBA" id="ARBA00004786"/>
    </source>
</evidence>
<evidence type="ECO:0000256" key="6">
    <source>
        <dbReference type="ARBA" id="ARBA00023062"/>
    </source>
</evidence>
<gene>
    <name evidence="10" type="primary">pruA</name>
    <name evidence="10" type="ORF">PM006_20170</name>
</gene>
<evidence type="ECO:0000256" key="2">
    <source>
        <dbReference type="ARBA" id="ARBA00009986"/>
    </source>
</evidence>
<dbReference type="GO" id="GO:0009898">
    <property type="term" value="C:cytoplasmic side of plasma membrane"/>
    <property type="evidence" value="ECO:0007669"/>
    <property type="project" value="TreeGrafter"/>
</dbReference>
<sequence>MNCHFHAPMPDNVPACSMAPGMKEREELKKELARQSALTIEIPVIINGKEIYTEKRVPVAAPHNHSMILAQCSQADEKLLKESVEAAMAAKAKWEALPREHRFAIFEKAAGLIEGKYRYIISAAVMLGQSKTAWEAECDAPDELCDLIRYGIHFADNLYSQQPKCTPGVFNRVVYRPLEGFVCAVTPFNFASICGNLPAAPAIMGNVVVWKPATTAVLASYYIMKAFVEAGVPAGVINFVPSRGSDISKYVLSDYRMAGFHFTGSTEVFKDIWKNIGNNISNYRSYPRLVGETGGKDYIFATESANIDALVTAMIRGAYEYSGQKCSALSRCYIPQRIWPEVKEKLLNEIATIKVGDIADFTNFFGAVIDKNAFEEITSYIDAAKESPDADVLCGGYDGSKGWFVYPTLIQARNVNYVTMIKELFGPVLTVYVYGEDEYDTMVDHCANSSAYALTGAVFSENRAQITDLEERLRHSAGNFCINDKPTGALCGQQPFGGARGSGTNDKAGSILNMIRWMSPQTVKENFCPPEDYRYPYMDAE</sequence>
<dbReference type="SUPFAM" id="SSF53720">
    <property type="entry name" value="ALDH-like"/>
    <property type="match status" value="1"/>
</dbReference>
<accession>A0AAW6AYC6</accession>
<evidence type="ECO:0000256" key="8">
    <source>
        <dbReference type="ARBA" id="ARBA00048142"/>
    </source>
</evidence>
<dbReference type="InterPro" id="IPR016161">
    <property type="entry name" value="Ald_DH/histidinol_DH"/>
</dbReference>
<dbReference type="Gene3D" id="3.40.309.10">
    <property type="entry name" value="Aldehyde Dehydrogenase, Chain A, domain 2"/>
    <property type="match status" value="1"/>
</dbReference>
<dbReference type="InterPro" id="IPR050485">
    <property type="entry name" value="Proline_metab_enzyme"/>
</dbReference>
<dbReference type="GO" id="GO:0004657">
    <property type="term" value="F:proline dehydrogenase activity"/>
    <property type="evidence" value="ECO:0007669"/>
    <property type="project" value="UniProtKB-ARBA"/>
</dbReference>
<evidence type="ECO:0000256" key="5">
    <source>
        <dbReference type="ARBA" id="ARBA00023027"/>
    </source>
</evidence>
<comment type="catalytic activity">
    <reaction evidence="8">
        <text>L-glutamate 5-semialdehyde + NAD(+) + H2O = L-glutamate + NADH + 2 H(+)</text>
        <dbReference type="Rhea" id="RHEA:30235"/>
        <dbReference type="ChEBI" id="CHEBI:15377"/>
        <dbReference type="ChEBI" id="CHEBI:15378"/>
        <dbReference type="ChEBI" id="CHEBI:29985"/>
        <dbReference type="ChEBI" id="CHEBI:57540"/>
        <dbReference type="ChEBI" id="CHEBI:57945"/>
        <dbReference type="ChEBI" id="CHEBI:58066"/>
        <dbReference type="EC" id="1.2.1.88"/>
    </reaction>
</comment>
<dbReference type="FunFam" id="3.40.309.10:FF:000005">
    <property type="entry name" value="1-pyrroline-5-carboxylate dehydrogenase 1"/>
    <property type="match status" value="1"/>
</dbReference>
<feature type="domain" description="Aldehyde dehydrogenase" evidence="9">
    <location>
        <begin position="55"/>
        <end position="510"/>
    </location>
</feature>
<dbReference type="GeneID" id="57968756"/>
<dbReference type="PANTHER" id="PTHR42862:SF1">
    <property type="entry name" value="DELTA-1-PYRROLINE-5-CARBOXYLATE DEHYDROGENASE 2, ISOFORM A-RELATED"/>
    <property type="match status" value="1"/>
</dbReference>
<dbReference type="InterPro" id="IPR015590">
    <property type="entry name" value="Aldehyde_DH_dom"/>
</dbReference>
<dbReference type="Gene3D" id="3.40.605.10">
    <property type="entry name" value="Aldehyde Dehydrogenase, Chain A, domain 1"/>
    <property type="match status" value="1"/>
</dbReference>
<evidence type="ECO:0000256" key="3">
    <source>
        <dbReference type="ARBA" id="ARBA00012884"/>
    </source>
</evidence>
<dbReference type="AlphaFoldDB" id="A0AAW6AYC6"/>
<comment type="pathway">
    <text evidence="1">Amino-acid degradation; L-proline degradation into L-glutamate; L-glutamate from L-proline: step 2/2.</text>
</comment>
<reference evidence="10" key="1">
    <citation type="submission" date="2023-01" db="EMBL/GenBank/DDBJ databases">
        <title>Human gut microbiome strain richness.</title>
        <authorList>
            <person name="Chen-Liaw A."/>
        </authorList>
    </citation>
    <scope>NUCLEOTIDE SEQUENCE</scope>
    <source>
        <strain evidence="10">B1_m1001713B170214d0_201011</strain>
    </source>
</reference>
<evidence type="ECO:0000256" key="4">
    <source>
        <dbReference type="ARBA" id="ARBA00023002"/>
    </source>
</evidence>
<evidence type="ECO:0000313" key="10">
    <source>
        <dbReference type="EMBL" id="MDB2002520.1"/>
    </source>
</evidence>
<dbReference type="PROSITE" id="PS00070">
    <property type="entry name" value="ALDEHYDE_DEHYDR_CYS"/>
    <property type="match status" value="1"/>
</dbReference>
<keyword evidence="5" id="KW-0520">NAD</keyword>
<protein>
    <recommendedName>
        <fullName evidence="7">L-glutamate gamma-semialdehyde dehydrogenase</fullName>
        <ecNumber evidence="3">1.2.1.88</ecNumber>
    </recommendedName>
    <alternativeName>
        <fullName evidence="7">L-glutamate gamma-semialdehyde dehydrogenase</fullName>
    </alternativeName>
</protein>
<dbReference type="InterPro" id="IPR016163">
    <property type="entry name" value="Ald_DH_C"/>
</dbReference>
<evidence type="ECO:0000313" key="11">
    <source>
        <dbReference type="Proteomes" id="UP001300871"/>
    </source>
</evidence>
<dbReference type="InterPro" id="IPR005931">
    <property type="entry name" value="P5CDH/ALDH4A1"/>
</dbReference>
<dbReference type="InterPro" id="IPR016162">
    <property type="entry name" value="Ald_DH_N"/>
</dbReference>
<dbReference type="PANTHER" id="PTHR42862">
    <property type="entry name" value="DELTA-1-PYRROLINE-5-CARBOXYLATE DEHYDROGENASE 1, ISOFORM A-RELATED"/>
    <property type="match status" value="1"/>
</dbReference>
<keyword evidence="4 10" id="KW-0560">Oxidoreductase</keyword>
<dbReference type="FunFam" id="3.40.605.10:FF:000006">
    <property type="entry name" value="1-pyrroline-5-carboxylate dehydrogenase"/>
    <property type="match status" value="1"/>
</dbReference>
<comment type="similarity">
    <text evidence="2">Belongs to the aldehyde dehydrogenase family.</text>
</comment>
<evidence type="ECO:0000259" key="9">
    <source>
        <dbReference type="Pfam" id="PF00171"/>
    </source>
</evidence>
<dbReference type="InterPro" id="IPR016160">
    <property type="entry name" value="Ald_DH_CS_CYS"/>
</dbReference>
<dbReference type="Proteomes" id="UP001300871">
    <property type="component" value="Unassembled WGS sequence"/>
</dbReference>
<evidence type="ECO:0000256" key="7">
    <source>
        <dbReference type="ARBA" id="ARBA00032259"/>
    </source>
</evidence>
<dbReference type="EMBL" id="JAQLGM010000077">
    <property type="protein sequence ID" value="MDB2002520.1"/>
    <property type="molecule type" value="Genomic_DNA"/>
</dbReference>
<dbReference type="EC" id="1.2.1.88" evidence="3"/>
<name>A0AAW6AYC6_CLOSY</name>
<dbReference type="Pfam" id="PF00171">
    <property type="entry name" value="Aldedh"/>
    <property type="match status" value="1"/>
</dbReference>
<dbReference type="GO" id="GO:0010133">
    <property type="term" value="P:L-proline catabolic process to L-glutamate"/>
    <property type="evidence" value="ECO:0007669"/>
    <property type="project" value="InterPro"/>
</dbReference>
<comment type="caution">
    <text evidence="10">The sequence shown here is derived from an EMBL/GenBank/DDBJ whole genome shotgun (WGS) entry which is preliminary data.</text>
</comment>
<dbReference type="GO" id="GO:0003842">
    <property type="term" value="F:L-glutamate gamma-semialdehyde dehydrogenase activity"/>
    <property type="evidence" value="ECO:0007669"/>
    <property type="project" value="UniProtKB-EC"/>
</dbReference>
<organism evidence="10 11">
    <name type="scientific">Clostridium symbiosum</name>
    <name type="common">Bacteroides symbiosus</name>
    <dbReference type="NCBI Taxonomy" id="1512"/>
    <lineage>
        <taxon>Bacteria</taxon>
        <taxon>Bacillati</taxon>
        <taxon>Bacillota</taxon>
        <taxon>Clostridia</taxon>
        <taxon>Lachnospirales</taxon>
        <taxon>Lachnospiraceae</taxon>
        <taxon>Otoolea</taxon>
    </lineage>
</organism>